<gene>
    <name evidence="2" type="ORF">KSP39_PZI017555</name>
</gene>
<proteinExistence type="predicted"/>
<feature type="compositionally biased region" description="Basic residues" evidence="1">
    <location>
        <begin position="1"/>
        <end position="27"/>
    </location>
</feature>
<comment type="caution">
    <text evidence="2">The sequence shown here is derived from an EMBL/GenBank/DDBJ whole genome shotgun (WGS) entry which is preliminary data.</text>
</comment>
<evidence type="ECO:0000313" key="3">
    <source>
        <dbReference type="Proteomes" id="UP001418222"/>
    </source>
</evidence>
<dbReference type="AlphaFoldDB" id="A0AAP0B5X5"/>
<name>A0AAP0B5X5_9ASPA</name>
<protein>
    <submittedName>
        <fullName evidence="2">Uncharacterized protein</fullName>
    </submittedName>
</protein>
<feature type="region of interest" description="Disordered" evidence="1">
    <location>
        <begin position="1"/>
        <end position="30"/>
    </location>
</feature>
<dbReference type="Proteomes" id="UP001418222">
    <property type="component" value="Unassembled WGS sequence"/>
</dbReference>
<reference evidence="2 3" key="1">
    <citation type="journal article" date="2022" name="Nat. Plants">
        <title>Genomes of leafy and leafless Platanthera orchids illuminate the evolution of mycoheterotrophy.</title>
        <authorList>
            <person name="Li M.H."/>
            <person name="Liu K.W."/>
            <person name="Li Z."/>
            <person name="Lu H.C."/>
            <person name="Ye Q.L."/>
            <person name="Zhang D."/>
            <person name="Wang J.Y."/>
            <person name="Li Y.F."/>
            <person name="Zhong Z.M."/>
            <person name="Liu X."/>
            <person name="Yu X."/>
            <person name="Liu D.K."/>
            <person name="Tu X.D."/>
            <person name="Liu B."/>
            <person name="Hao Y."/>
            <person name="Liao X.Y."/>
            <person name="Jiang Y.T."/>
            <person name="Sun W.H."/>
            <person name="Chen J."/>
            <person name="Chen Y.Q."/>
            <person name="Ai Y."/>
            <person name="Zhai J.W."/>
            <person name="Wu S.S."/>
            <person name="Zhou Z."/>
            <person name="Hsiao Y.Y."/>
            <person name="Wu W.L."/>
            <person name="Chen Y.Y."/>
            <person name="Lin Y.F."/>
            <person name="Hsu J.L."/>
            <person name="Li C.Y."/>
            <person name="Wang Z.W."/>
            <person name="Zhao X."/>
            <person name="Zhong W.Y."/>
            <person name="Ma X.K."/>
            <person name="Ma L."/>
            <person name="Huang J."/>
            <person name="Chen G.Z."/>
            <person name="Huang M.Z."/>
            <person name="Huang L."/>
            <person name="Peng D.H."/>
            <person name="Luo Y.B."/>
            <person name="Zou S.Q."/>
            <person name="Chen S.P."/>
            <person name="Lan S."/>
            <person name="Tsai W.C."/>
            <person name="Van de Peer Y."/>
            <person name="Liu Z.J."/>
        </authorList>
    </citation>
    <scope>NUCLEOTIDE SEQUENCE [LARGE SCALE GENOMIC DNA]</scope>
    <source>
        <strain evidence="2">Lor287</strain>
    </source>
</reference>
<dbReference type="EMBL" id="JBBWWQ010000015">
    <property type="protein sequence ID" value="KAK8929026.1"/>
    <property type="molecule type" value="Genomic_DNA"/>
</dbReference>
<evidence type="ECO:0000313" key="2">
    <source>
        <dbReference type="EMBL" id="KAK8929026.1"/>
    </source>
</evidence>
<evidence type="ECO:0000256" key="1">
    <source>
        <dbReference type="SAM" id="MobiDB-lite"/>
    </source>
</evidence>
<organism evidence="2 3">
    <name type="scientific">Platanthera zijinensis</name>
    <dbReference type="NCBI Taxonomy" id="2320716"/>
    <lineage>
        <taxon>Eukaryota</taxon>
        <taxon>Viridiplantae</taxon>
        <taxon>Streptophyta</taxon>
        <taxon>Embryophyta</taxon>
        <taxon>Tracheophyta</taxon>
        <taxon>Spermatophyta</taxon>
        <taxon>Magnoliopsida</taxon>
        <taxon>Liliopsida</taxon>
        <taxon>Asparagales</taxon>
        <taxon>Orchidaceae</taxon>
        <taxon>Orchidoideae</taxon>
        <taxon>Orchideae</taxon>
        <taxon>Orchidinae</taxon>
        <taxon>Platanthera</taxon>
    </lineage>
</organism>
<sequence length="104" mass="11584">MRESHLRRRRRRRVRLPSHRQHRRPRLQRFLYDQGADDLTAATSPVAGPNNNAVPNFSELHLAAPAVVPAALRHPPPCFPPTSTAPPQRAVQCSAAAAQLMVTQ</sequence>
<keyword evidence="3" id="KW-1185">Reference proteome</keyword>
<accession>A0AAP0B5X5</accession>